<feature type="compositionally biased region" description="Polar residues" evidence="1">
    <location>
        <begin position="938"/>
        <end position="955"/>
    </location>
</feature>
<dbReference type="EMBL" id="KN837290">
    <property type="protein sequence ID" value="KIJ29113.1"/>
    <property type="molecule type" value="Genomic_DNA"/>
</dbReference>
<feature type="compositionally biased region" description="Basic and acidic residues" evidence="1">
    <location>
        <begin position="916"/>
        <end position="932"/>
    </location>
</feature>
<evidence type="ECO:0000313" key="2">
    <source>
        <dbReference type="EMBL" id="KIJ29113.1"/>
    </source>
</evidence>
<feature type="compositionally biased region" description="Basic and acidic residues" evidence="1">
    <location>
        <begin position="257"/>
        <end position="270"/>
    </location>
</feature>
<feature type="region of interest" description="Disordered" evidence="1">
    <location>
        <begin position="896"/>
        <end position="955"/>
    </location>
</feature>
<feature type="compositionally biased region" description="Polar residues" evidence="1">
    <location>
        <begin position="156"/>
        <end position="169"/>
    </location>
</feature>
<feature type="compositionally biased region" description="Polar residues" evidence="1">
    <location>
        <begin position="111"/>
        <end position="125"/>
    </location>
</feature>
<dbReference type="HOGENOM" id="CLU_004932_0_0_1"/>
<evidence type="ECO:0000313" key="3">
    <source>
        <dbReference type="Proteomes" id="UP000054279"/>
    </source>
</evidence>
<feature type="compositionally biased region" description="Polar residues" evidence="1">
    <location>
        <begin position="553"/>
        <end position="564"/>
    </location>
</feature>
<feature type="compositionally biased region" description="Acidic residues" evidence="1">
    <location>
        <begin position="433"/>
        <end position="446"/>
    </location>
</feature>
<feature type="region of interest" description="Disordered" evidence="1">
    <location>
        <begin position="647"/>
        <end position="712"/>
    </location>
</feature>
<dbReference type="AlphaFoldDB" id="A0A0C9THX7"/>
<feature type="compositionally biased region" description="Polar residues" evidence="1">
    <location>
        <begin position="14"/>
        <end position="27"/>
    </location>
</feature>
<feature type="region of interest" description="Disordered" evidence="1">
    <location>
        <begin position="845"/>
        <end position="867"/>
    </location>
</feature>
<sequence length="1118" mass="122908">MAASLPTPQPSLLLFNQSDQLTDTTRFPISPPPEEEIRSKEIFSPMKQSSVQSLPRVPRSNVPQADPSQMSSLARPQLQSSQNRVESSPNRALNLGKRSRSIQRPLPFADFSNSMGPSTSSAQSPNPKPRKQAKLHPTEISEGVNFKRKDIHITNDIPTETLGGTSSPVKSPLRKKRKDPGLQDYTPLRDPPVLATPCPPSKTKARSRRSMTPDVRYVPPAEEFTPPRAVMKPLVIPSSARSRSQKPPSTTSSKGRRSVEPKVVKVKFERTVSPFPPPRLDLKRLAPPPSPTDDPILLIDDDEVIPVNRRSNRSLVDACVGDDTSISPSVLRPVTPPRTSRTTSPSHPQTFQQDQNGWQFNHNFNDQTALLDVDFEGQTFPDTTFDPGFDSDDDDMVFDTAADQVFNSAQSAAQQGHAFDPNISTGSHIFHSDDEEAEAEAGEAEGEFTGHFKFYKTPLKDDPPDSATRARRHSFGRPISPFPYARRGEIIAEDSDDDEQDSSKSRSPPSPTEGRRKSSTPRPTSVSPLRHQEDTHENDPNDLSNPFMISLQLEGSRTQSQQDANVPPSPYPEAVQQTSPQPQEQNFEDSHDAHSQNVVDDDDDDDDSSDEEPASPGMVQVSSSDPRAAARAAAILKLHHDYIVGASPAKNRRRHSTSFSRQGSVSLDDDDAASDVSQTIRRARRRSLVVSGGIRQSPRSSQSPFSRMSTPSREPFLVVTPEQALKLAETEIRDASLSPSRINTRTSYIRESSFVPPSPSFSELSVVDSSVNRVEWTKDHWKRLDTCFTDERYAVAAAKGLDGMADVTEVDLETVVDRFLGTLSEDEGWDRPLLLRRSTALVARQRVGKGAPPSVKPSLSNNSKSNPFRYINSHSGASLRIPPTLLAPRYNHLLEETSNVRPPAGPSRVASMPPERTSRQHDNSFKLDKDGFKIPATPSRSNATGAQNGSPSVRASATKRALNYLGSFLGRGGNQGGSKAPPIVPFNALPLPHLDMQQVRRGPVTTPSKKPMTKEQPHRGLVNLAHAEIQVHEYPKPKPPKDLVTLNHIDPPNSASRPRTTSGPLLPDRARKNSGGVKDLIKSFEQVSRNAQSDMAKMNTLRRAASVGVLSSKPVWKP</sequence>
<organism evidence="2 3">
    <name type="scientific">Sphaerobolus stellatus (strain SS14)</name>
    <dbReference type="NCBI Taxonomy" id="990650"/>
    <lineage>
        <taxon>Eukaryota</taxon>
        <taxon>Fungi</taxon>
        <taxon>Dikarya</taxon>
        <taxon>Basidiomycota</taxon>
        <taxon>Agaricomycotina</taxon>
        <taxon>Agaricomycetes</taxon>
        <taxon>Phallomycetidae</taxon>
        <taxon>Geastrales</taxon>
        <taxon>Sphaerobolaceae</taxon>
        <taxon>Sphaerobolus</taxon>
    </lineage>
</organism>
<feature type="compositionally biased region" description="Acidic residues" evidence="1">
    <location>
        <begin position="491"/>
        <end position="500"/>
    </location>
</feature>
<feature type="compositionally biased region" description="Polar residues" evidence="1">
    <location>
        <begin position="239"/>
        <end position="253"/>
    </location>
</feature>
<feature type="compositionally biased region" description="Low complexity" evidence="1">
    <location>
        <begin position="695"/>
        <end position="712"/>
    </location>
</feature>
<feature type="region of interest" description="Disordered" evidence="1">
    <location>
        <begin position="1034"/>
        <end position="1076"/>
    </location>
</feature>
<feature type="compositionally biased region" description="Low complexity" evidence="1">
    <location>
        <begin position="852"/>
        <end position="867"/>
    </location>
</feature>
<feature type="compositionally biased region" description="Polar residues" evidence="1">
    <location>
        <begin position="61"/>
        <end position="91"/>
    </location>
</feature>
<dbReference type="OrthoDB" id="3258279at2759"/>
<feature type="compositionally biased region" description="Polar residues" evidence="1">
    <location>
        <begin position="1053"/>
        <end position="1063"/>
    </location>
</feature>
<feature type="compositionally biased region" description="Acidic residues" evidence="1">
    <location>
        <begin position="599"/>
        <end position="613"/>
    </location>
</feature>
<proteinExistence type="predicted"/>
<feature type="compositionally biased region" description="Basic and acidic residues" evidence="1">
    <location>
        <begin position="530"/>
        <end position="539"/>
    </location>
</feature>
<feature type="region of interest" description="Disordered" evidence="1">
    <location>
        <begin position="410"/>
        <end position="626"/>
    </location>
</feature>
<feature type="region of interest" description="Disordered" evidence="1">
    <location>
        <begin position="325"/>
        <end position="358"/>
    </location>
</feature>
<name>A0A0C9THX7_SPHS4</name>
<accession>A0A0C9THX7</accession>
<feature type="compositionally biased region" description="Polar residues" evidence="1">
    <location>
        <begin position="575"/>
        <end position="585"/>
    </location>
</feature>
<protein>
    <submittedName>
        <fullName evidence="2">Uncharacterized protein</fullName>
    </submittedName>
</protein>
<evidence type="ECO:0000256" key="1">
    <source>
        <dbReference type="SAM" id="MobiDB-lite"/>
    </source>
</evidence>
<feature type="compositionally biased region" description="Low complexity" evidence="1">
    <location>
        <begin position="337"/>
        <end position="350"/>
    </location>
</feature>
<feature type="region of interest" description="Disordered" evidence="1">
    <location>
        <begin position="1"/>
        <end position="297"/>
    </location>
</feature>
<reference evidence="2 3" key="1">
    <citation type="submission" date="2014-06" db="EMBL/GenBank/DDBJ databases">
        <title>Evolutionary Origins and Diversification of the Mycorrhizal Mutualists.</title>
        <authorList>
            <consortium name="DOE Joint Genome Institute"/>
            <consortium name="Mycorrhizal Genomics Consortium"/>
            <person name="Kohler A."/>
            <person name="Kuo A."/>
            <person name="Nagy L.G."/>
            <person name="Floudas D."/>
            <person name="Copeland A."/>
            <person name="Barry K.W."/>
            <person name="Cichocki N."/>
            <person name="Veneault-Fourrey C."/>
            <person name="LaButti K."/>
            <person name="Lindquist E.A."/>
            <person name="Lipzen A."/>
            <person name="Lundell T."/>
            <person name="Morin E."/>
            <person name="Murat C."/>
            <person name="Riley R."/>
            <person name="Ohm R."/>
            <person name="Sun H."/>
            <person name="Tunlid A."/>
            <person name="Henrissat B."/>
            <person name="Grigoriev I.V."/>
            <person name="Hibbett D.S."/>
            <person name="Martin F."/>
        </authorList>
    </citation>
    <scope>NUCLEOTIDE SEQUENCE [LARGE SCALE GENOMIC DNA]</scope>
    <source>
        <strain evidence="2 3">SS14</strain>
    </source>
</reference>
<gene>
    <name evidence="2" type="ORF">M422DRAFT_784399</name>
</gene>
<dbReference type="Proteomes" id="UP000054279">
    <property type="component" value="Unassembled WGS sequence"/>
</dbReference>
<keyword evidence="3" id="KW-1185">Reference proteome</keyword>